<protein>
    <submittedName>
        <fullName evidence="1">Uncharacterized protein</fullName>
    </submittedName>
</protein>
<keyword evidence="2" id="KW-1185">Reference proteome</keyword>
<accession>A0A9Q9AQB5</accession>
<dbReference type="AlphaFoldDB" id="A0A9Q9AQB5"/>
<sequence>MSGIAQLVEKTRQGRYLAGLWEDDLIRVLMWLPRTLQSKIFAPLIQPVATSTFRPEPLGTAITRAPSWSWAALSGPVMYSFLKDTKYDALFQDRSRWRIHPAKTDSIHGDRWMGGENLDAQKLNMPHCKLELTGTTIDVRRSAESIKPYHSKFRLLLRRASVAGRVHLLADVKTGNIAAAGIFDLEGHSLDDLWCLQLIDATGLKTVPPIDGLLLTKHGDGAFSRVGAFQVLDQTVFQDRKDVREIHLV</sequence>
<evidence type="ECO:0000313" key="2">
    <source>
        <dbReference type="Proteomes" id="UP001056384"/>
    </source>
</evidence>
<organism evidence="1 2">
    <name type="scientific">Septoria linicola</name>
    <dbReference type="NCBI Taxonomy" id="215465"/>
    <lineage>
        <taxon>Eukaryota</taxon>
        <taxon>Fungi</taxon>
        <taxon>Dikarya</taxon>
        <taxon>Ascomycota</taxon>
        <taxon>Pezizomycotina</taxon>
        <taxon>Dothideomycetes</taxon>
        <taxon>Dothideomycetidae</taxon>
        <taxon>Mycosphaerellales</taxon>
        <taxon>Mycosphaerellaceae</taxon>
        <taxon>Septoria</taxon>
    </lineage>
</organism>
<dbReference type="PANTHER" id="PTHR33112">
    <property type="entry name" value="DOMAIN PROTEIN, PUTATIVE-RELATED"/>
    <property type="match status" value="1"/>
</dbReference>
<dbReference type="PANTHER" id="PTHR33112:SF16">
    <property type="entry name" value="HETEROKARYON INCOMPATIBILITY DOMAIN-CONTAINING PROTEIN"/>
    <property type="match status" value="1"/>
</dbReference>
<reference evidence="1" key="1">
    <citation type="submission" date="2022-06" db="EMBL/GenBank/DDBJ databases">
        <title>Complete genome sequences of two strains of the flax pathogen Septoria linicola.</title>
        <authorList>
            <person name="Lapalu N."/>
            <person name="Simon A."/>
            <person name="Demenou B."/>
            <person name="Paumier D."/>
            <person name="Guillot M.-P."/>
            <person name="Gout L."/>
            <person name="Valade R."/>
        </authorList>
    </citation>
    <scope>NUCLEOTIDE SEQUENCE</scope>
    <source>
        <strain evidence="1">SE15195</strain>
    </source>
</reference>
<proteinExistence type="predicted"/>
<evidence type="ECO:0000313" key="1">
    <source>
        <dbReference type="EMBL" id="USW50620.1"/>
    </source>
</evidence>
<gene>
    <name evidence="1" type="ORF">Slin15195_G039390</name>
</gene>
<dbReference type="EMBL" id="CP099420">
    <property type="protein sequence ID" value="USW50620.1"/>
    <property type="molecule type" value="Genomic_DNA"/>
</dbReference>
<dbReference type="Proteomes" id="UP001056384">
    <property type="component" value="Chromosome 3"/>
</dbReference>
<name>A0A9Q9AQB5_9PEZI</name>